<evidence type="ECO:0000313" key="9">
    <source>
        <dbReference type="Proteomes" id="UP000254280"/>
    </source>
</evidence>
<sequence>MKKSWFISAIMLCSLASATIHAEDITVTNAVGEQVVPHNPQRVVVLDFSAVDTLRALGVQDKIVGIPRSTKVPDYLSEFNTEKYTNVGTPPEPAFEKINELNPDLIIATGRQQKILDKLKEIAPVFYVQTDYENYYTGFQQNMRAFAKIFDRQQLVEDKLTELSEKISDLAKKTAKKTALLLLVNESKMSAFGDTSRYALVYKNYGFTPIDLNIKSSTHGMSVGFEYILEKNPDYLLVVDRTAALTDKAQNAQKVLDNKLIKQTDAYKNNHIVYLNAANWYLTFGGLQGMFLMLDEVAQAVK</sequence>
<gene>
    <name evidence="8" type="primary">fecB</name>
    <name evidence="8" type="ORF">NCTC10699_01277</name>
</gene>
<accession>A0A379B6F4</accession>
<evidence type="ECO:0000256" key="4">
    <source>
        <dbReference type="ARBA" id="ARBA00022496"/>
    </source>
</evidence>
<comment type="subcellular location">
    <subcellularLocation>
        <location evidence="1">Cell envelope</location>
    </subcellularLocation>
</comment>
<keyword evidence="9" id="KW-1185">Reference proteome</keyword>
<evidence type="ECO:0000256" key="5">
    <source>
        <dbReference type="ARBA" id="ARBA00022729"/>
    </source>
</evidence>
<dbReference type="EMBL" id="UGSS01000002">
    <property type="protein sequence ID" value="SUB33650.1"/>
    <property type="molecule type" value="Genomic_DNA"/>
</dbReference>
<dbReference type="PROSITE" id="PS50983">
    <property type="entry name" value="FE_B12_PBP"/>
    <property type="match status" value="1"/>
</dbReference>
<proteinExistence type="inferred from homology"/>
<dbReference type="Gene3D" id="3.40.50.1980">
    <property type="entry name" value="Nitrogenase molybdenum iron protein domain"/>
    <property type="match status" value="2"/>
</dbReference>
<name>A0A379B6F4_9PAST</name>
<dbReference type="AlphaFoldDB" id="A0A379B6F4"/>
<feature type="signal peptide" evidence="6">
    <location>
        <begin position="1"/>
        <end position="22"/>
    </location>
</feature>
<evidence type="ECO:0000256" key="6">
    <source>
        <dbReference type="SAM" id="SignalP"/>
    </source>
</evidence>
<feature type="chain" id="PRO_5016796308" evidence="6">
    <location>
        <begin position="23"/>
        <end position="302"/>
    </location>
</feature>
<reference evidence="8 9" key="1">
    <citation type="submission" date="2018-06" db="EMBL/GenBank/DDBJ databases">
        <authorList>
            <consortium name="Pathogen Informatics"/>
            <person name="Doyle S."/>
        </authorList>
    </citation>
    <scope>NUCLEOTIDE SEQUENCE [LARGE SCALE GENOMIC DNA]</scope>
    <source>
        <strain evidence="8 9">NCTC10699</strain>
    </source>
</reference>
<keyword evidence="3" id="KW-0813">Transport</keyword>
<comment type="similarity">
    <text evidence="2">Belongs to the bacterial solute-binding protein 8 family.</text>
</comment>
<keyword evidence="4" id="KW-0406">Ion transport</keyword>
<dbReference type="PANTHER" id="PTHR30532">
    <property type="entry name" value="IRON III DICITRATE-BINDING PERIPLASMIC PROTEIN"/>
    <property type="match status" value="1"/>
</dbReference>
<evidence type="ECO:0000256" key="1">
    <source>
        <dbReference type="ARBA" id="ARBA00004196"/>
    </source>
</evidence>
<dbReference type="OrthoDB" id="63946at2"/>
<evidence type="ECO:0000256" key="2">
    <source>
        <dbReference type="ARBA" id="ARBA00008814"/>
    </source>
</evidence>
<dbReference type="InterPro" id="IPR002491">
    <property type="entry name" value="ABC_transptr_periplasmic_BD"/>
</dbReference>
<dbReference type="SUPFAM" id="SSF53807">
    <property type="entry name" value="Helical backbone' metal receptor"/>
    <property type="match status" value="1"/>
</dbReference>
<dbReference type="PANTHER" id="PTHR30532:SF28">
    <property type="entry name" value="PETROBACTIN-BINDING PROTEIN YCLQ"/>
    <property type="match status" value="1"/>
</dbReference>
<evidence type="ECO:0000313" key="8">
    <source>
        <dbReference type="EMBL" id="SUB33650.1"/>
    </source>
</evidence>
<dbReference type="Pfam" id="PF01497">
    <property type="entry name" value="Peripla_BP_2"/>
    <property type="match status" value="1"/>
</dbReference>
<keyword evidence="5 6" id="KW-0732">Signal</keyword>
<dbReference type="InterPro" id="IPR051313">
    <property type="entry name" value="Bact_iron-sidero_bind"/>
</dbReference>
<dbReference type="CDD" id="cd01140">
    <property type="entry name" value="FatB"/>
    <property type="match status" value="1"/>
</dbReference>
<evidence type="ECO:0000259" key="7">
    <source>
        <dbReference type="PROSITE" id="PS50983"/>
    </source>
</evidence>
<dbReference type="GO" id="GO:0030288">
    <property type="term" value="C:outer membrane-bounded periplasmic space"/>
    <property type="evidence" value="ECO:0007669"/>
    <property type="project" value="TreeGrafter"/>
</dbReference>
<protein>
    <submittedName>
        <fullName evidence="8">Fe(3+) dicitrate-binding periplasmic protein</fullName>
    </submittedName>
</protein>
<organism evidence="8 9">
    <name type="scientific">[Pasteurella] mairii</name>
    <dbReference type="NCBI Taxonomy" id="757"/>
    <lineage>
        <taxon>Bacteria</taxon>
        <taxon>Pseudomonadati</taxon>
        <taxon>Pseudomonadota</taxon>
        <taxon>Gammaproteobacteria</taxon>
        <taxon>Pasteurellales</taxon>
        <taxon>Pasteurellaceae</taxon>
    </lineage>
</organism>
<dbReference type="Proteomes" id="UP000254280">
    <property type="component" value="Unassembled WGS sequence"/>
</dbReference>
<dbReference type="InterPro" id="IPR033870">
    <property type="entry name" value="FatB"/>
</dbReference>
<evidence type="ECO:0000256" key="3">
    <source>
        <dbReference type="ARBA" id="ARBA00022448"/>
    </source>
</evidence>
<keyword evidence="4" id="KW-0410">Iron transport</keyword>
<dbReference type="GO" id="GO:1901678">
    <property type="term" value="P:iron coordination entity transport"/>
    <property type="evidence" value="ECO:0007669"/>
    <property type="project" value="UniProtKB-ARBA"/>
</dbReference>
<feature type="domain" description="Fe/B12 periplasmic-binding" evidence="7">
    <location>
        <begin position="42"/>
        <end position="302"/>
    </location>
</feature>
<keyword evidence="4" id="KW-0408">Iron</keyword>